<reference evidence="6" key="1">
    <citation type="submission" date="2023-11" db="EMBL/GenBank/DDBJ databases">
        <authorList>
            <person name="Alioto T."/>
            <person name="Alioto T."/>
            <person name="Gomez Garrido J."/>
        </authorList>
    </citation>
    <scope>NUCLEOTIDE SEQUENCE</scope>
</reference>
<dbReference type="EMBL" id="CAVMBE010000035">
    <property type="protein sequence ID" value="CAK4030316.1"/>
    <property type="molecule type" value="Genomic_DNA"/>
</dbReference>
<evidence type="ECO:0000256" key="2">
    <source>
        <dbReference type="ARBA" id="ARBA00023134"/>
    </source>
</evidence>
<dbReference type="InterPro" id="IPR030381">
    <property type="entry name" value="G_DYNAMIN_dom"/>
</dbReference>
<organism evidence="6 7">
    <name type="scientific">Lecanosticta acicola</name>
    <dbReference type="NCBI Taxonomy" id="111012"/>
    <lineage>
        <taxon>Eukaryota</taxon>
        <taxon>Fungi</taxon>
        <taxon>Dikarya</taxon>
        <taxon>Ascomycota</taxon>
        <taxon>Pezizomycotina</taxon>
        <taxon>Dothideomycetes</taxon>
        <taxon>Dothideomycetidae</taxon>
        <taxon>Mycosphaerellales</taxon>
        <taxon>Mycosphaerellaceae</taxon>
        <taxon>Lecanosticta</taxon>
    </lineage>
</organism>
<dbReference type="Gene3D" id="3.40.50.300">
    <property type="entry name" value="P-loop containing nucleotide triphosphate hydrolases"/>
    <property type="match status" value="1"/>
</dbReference>
<evidence type="ECO:0000313" key="6">
    <source>
        <dbReference type="EMBL" id="CAK4030316.1"/>
    </source>
</evidence>
<dbReference type="InterPro" id="IPR022812">
    <property type="entry name" value="Dynamin"/>
</dbReference>
<dbReference type="Pfam" id="PF01031">
    <property type="entry name" value="Dynamin_M"/>
    <property type="match status" value="1"/>
</dbReference>
<evidence type="ECO:0000259" key="5">
    <source>
        <dbReference type="PROSITE" id="PS51718"/>
    </source>
</evidence>
<dbReference type="GO" id="GO:0005525">
    <property type="term" value="F:GTP binding"/>
    <property type="evidence" value="ECO:0007669"/>
    <property type="project" value="InterPro"/>
</dbReference>
<dbReference type="SUPFAM" id="SSF52540">
    <property type="entry name" value="P-loop containing nucleoside triphosphate hydrolases"/>
    <property type="match status" value="1"/>
</dbReference>
<dbReference type="GO" id="GO:0005739">
    <property type="term" value="C:mitochondrion"/>
    <property type="evidence" value="ECO:0007669"/>
    <property type="project" value="TreeGrafter"/>
</dbReference>
<dbReference type="SMART" id="SM00053">
    <property type="entry name" value="DYNc"/>
    <property type="match status" value="1"/>
</dbReference>
<dbReference type="PANTHER" id="PTHR11566">
    <property type="entry name" value="DYNAMIN"/>
    <property type="match status" value="1"/>
</dbReference>
<dbReference type="PROSITE" id="PS51718">
    <property type="entry name" value="G_DYNAMIN_2"/>
    <property type="match status" value="1"/>
</dbReference>
<dbReference type="InterPro" id="IPR027417">
    <property type="entry name" value="P-loop_NTPase"/>
</dbReference>
<dbReference type="InterPro" id="IPR000375">
    <property type="entry name" value="Dynamin_stalk"/>
</dbReference>
<dbReference type="GO" id="GO:0048312">
    <property type="term" value="P:intracellular distribution of mitochondria"/>
    <property type="evidence" value="ECO:0007669"/>
    <property type="project" value="TreeGrafter"/>
</dbReference>
<accession>A0AAI8Z0N6</accession>
<keyword evidence="1" id="KW-0547">Nucleotide-binding</keyword>
<dbReference type="InterPro" id="IPR001401">
    <property type="entry name" value="Dynamin_GTPase"/>
</dbReference>
<dbReference type="PANTHER" id="PTHR11566:SF66">
    <property type="entry name" value="INTERFERON-INDUCED GTP-BINDING PROTEIN MX"/>
    <property type="match status" value="1"/>
</dbReference>
<dbReference type="GO" id="GO:0003924">
    <property type="term" value="F:GTPase activity"/>
    <property type="evidence" value="ECO:0007669"/>
    <property type="project" value="InterPro"/>
</dbReference>
<dbReference type="PROSITE" id="PS51388">
    <property type="entry name" value="GED"/>
    <property type="match status" value="1"/>
</dbReference>
<evidence type="ECO:0000256" key="1">
    <source>
        <dbReference type="ARBA" id="ARBA00022741"/>
    </source>
</evidence>
<dbReference type="FunFam" id="3.40.50.300:FF:001425">
    <property type="entry name" value="Dynamin GTPase, putative"/>
    <property type="match status" value="1"/>
</dbReference>
<gene>
    <name evidence="6" type="ORF">LECACI_7A005474</name>
</gene>
<feature type="domain" description="GED" evidence="4">
    <location>
        <begin position="649"/>
        <end position="734"/>
    </location>
</feature>
<dbReference type="AlphaFoldDB" id="A0AAI8Z0N6"/>
<dbReference type="Pfam" id="PF00350">
    <property type="entry name" value="Dynamin_N"/>
    <property type="match status" value="1"/>
</dbReference>
<keyword evidence="2" id="KW-0342">GTP-binding</keyword>
<sequence>MAAEQAEHGINGVGNDVKKEDGTETGTKNIGTSSLEALQSKDSRKIMDTVDELRRSGLGGIINLPQLVVCGDQSSGKSSVLEAITEIPFPRRENLCTRFATEIILRRASVAAVSVKIIPDKQRPEPEQKSLKAFKSVIVDFAELPKLMDEATKAMGLTDDGNGPARAFSRDVLSIEIAGPGRPHLTLSKEDVELIRGLMNDYIKEPRTIIMAVVSAKNDYANQIILQKCREVDPKGSRTLGIITKPDFLEPDSENEESWLNLANNKNIRFELGWHILKNRSAKEASNSFEERNSAETAFFSQGRYRSLPREMVGISALCNRLSQMLFKHLRFELPGLRKEVNEKYKETGHELDLLGDKRSTVSDQRRFLMTVSNEFQDIVRAAVTGHYEHDFFGDLDPGEPVSHESNMRRLRAVVQHQNSQFATVMRKYGHKYEIVNEDDELTVASVTEPVPASAQLVDLDEGYAEFAFLQFEVSREDEVKRVRKIMVRSRGRELPGAFNPSLISQLFWNQSANWKIMAEYHVNQVAAAMNDFVKAAIGFCVSEDVADRLQAHKVDAALAQRLEDAKAELYRVLEDTKHHPITYDPVYASIVQTMRHKRHATRLDELVDRAETTVYNGSNKSHEKYLSPAVVRSGMDSLMERDMDKTSAEEALDSQQAYYKREVEYFVASVAKQVIERHLLRNLAGNTISPILVGDMTDEDVALIAAEPEETTRKRDFLEARKKIFQSALRLLK</sequence>
<dbReference type="Proteomes" id="UP001296104">
    <property type="component" value="Unassembled WGS sequence"/>
</dbReference>
<dbReference type="PRINTS" id="PR00195">
    <property type="entry name" value="DYNAMIN"/>
</dbReference>
<keyword evidence="7" id="KW-1185">Reference proteome</keyword>
<comment type="caution">
    <text evidence="6">The sequence shown here is derived from an EMBL/GenBank/DDBJ whole genome shotgun (WGS) entry which is preliminary data.</text>
</comment>
<dbReference type="GO" id="GO:0000266">
    <property type="term" value="P:mitochondrial fission"/>
    <property type="evidence" value="ECO:0007669"/>
    <property type="project" value="TreeGrafter"/>
</dbReference>
<protein>
    <submittedName>
        <fullName evidence="6">Uncharacterized protein</fullName>
    </submittedName>
</protein>
<dbReference type="GO" id="GO:0016020">
    <property type="term" value="C:membrane"/>
    <property type="evidence" value="ECO:0007669"/>
    <property type="project" value="TreeGrafter"/>
</dbReference>
<evidence type="ECO:0000259" key="4">
    <source>
        <dbReference type="PROSITE" id="PS51388"/>
    </source>
</evidence>
<dbReference type="GO" id="GO:0006897">
    <property type="term" value="P:endocytosis"/>
    <property type="evidence" value="ECO:0007669"/>
    <property type="project" value="TreeGrafter"/>
</dbReference>
<dbReference type="GO" id="GO:0016559">
    <property type="term" value="P:peroxisome fission"/>
    <property type="evidence" value="ECO:0007669"/>
    <property type="project" value="TreeGrafter"/>
</dbReference>
<dbReference type="InterPro" id="IPR020850">
    <property type="entry name" value="GED_dom"/>
</dbReference>
<evidence type="ECO:0000313" key="7">
    <source>
        <dbReference type="Proteomes" id="UP001296104"/>
    </source>
</evidence>
<evidence type="ECO:0000256" key="3">
    <source>
        <dbReference type="SAM" id="MobiDB-lite"/>
    </source>
</evidence>
<proteinExistence type="predicted"/>
<feature type="region of interest" description="Disordered" evidence="3">
    <location>
        <begin position="1"/>
        <end position="36"/>
    </location>
</feature>
<dbReference type="CDD" id="cd08771">
    <property type="entry name" value="DLP_1"/>
    <property type="match status" value="1"/>
</dbReference>
<dbReference type="InterPro" id="IPR045063">
    <property type="entry name" value="Dynamin_N"/>
</dbReference>
<feature type="compositionally biased region" description="Polar residues" evidence="3">
    <location>
        <begin position="24"/>
        <end position="36"/>
    </location>
</feature>
<name>A0AAI8Z0N6_9PEZI</name>
<dbReference type="GO" id="GO:0008017">
    <property type="term" value="F:microtubule binding"/>
    <property type="evidence" value="ECO:0007669"/>
    <property type="project" value="TreeGrafter"/>
</dbReference>
<feature type="domain" description="Dynamin-type G" evidence="5">
    <location>
        <begin position="61"/>
        <end position="335"/>
    </location>
</feature>
<dbReference type="GO" id="GO:0005874">
    <property type="term" value="C:microtubule"/>
    <property type="evidence" value="ECO:0007669"/>
    <property type="project" value="TreeGrafter"/>
</dbReference>